<dbReference type="OrthoDB" id="4763377at2"/>
<dbReference type="eggNOG" id="ENOG5033AJ6">
    <property type="taxonomic scope" value="Bacteria"/>
</dbReference>
<name>D6Z9P5_SEGRD</name>
<dbReference type="HOGENOM" id="CLU_766865_0_0_11"/>
<protein>
    <submittedName>
        <fullName evidence="1">Bacteriophage minor tail subunit</fullName>
    </submittedName>
</protein>
<dbReference type="STRING" id="640132.Srot_0079"/>
<evidence type="ECO:0000313" key="2">
    <source>
        <dbReference type="Proteomes" id="UP000002247"/>
    </source>
</evidence>
<accession>D6Z9P5</accession>
<dbReference type="KEGG" id="srt:Srot_0079"/>
<reference evidence="1 2" key="1">
    <citation type="journal article" date="2010" name="Stand. Genomic Sci.">
        <title>Complete genome sequence of Segniliparus rotundus type strain (CDC 1076).</title>
        <authorList>
            <person name="Sikorski J."/>
            <person name="Lapidus A."/>
            <person name="Copeland A."/>
            <person name="Misra M."/>
            <person name="Glavina Del Rio T."/>
            <person name="Nolan M."/>
            <person name="Lucas S."/>
            <person name="Chen F."/>
            <person name="Tice H."/>
            <person name="Cheng J.F."/>
            <person name="Jando M."/>
            <person name="Schneider S."/>
            <person name="Bruce D."/>
            <person name="Goodwin L."/>
            <person name="Pitluck S."/>
            <person name="Liolios K."/>
            <person name="Mikhailova N."/>
            <person name="Pati A."/>
            <person name="Ivanova N."/>
            <person name="Mavromatis K."/>
            <person name="Chen A."/>
            <person name="Palaniappan K."/>
            <person name="Chertkov O."/>
            <person name="Land M."/>
            <person name="Hauser L."/>
            <person name="Chang Y.J."/>
            <person name="Jeffries C.D."/>
            <person name="Brettin T."/>
            <person name="Detter J.C."/>
            <person name="Han C."/>
            <person name="Rohde M."/>
            <person name="Goker M."/>
            <person name="Bristow J."/>
            <person name="Eisen J.A."/>
            <person name="Markowitz V."/>
            <person name="Hugenholtz P."/>
            <person name="Kyrpides N.C."/>
            <person name="Klenk H.P."/>
        </authorList>
    </citation>
    <scope>NUCLEOTIDE SEQUENCE [LARGE SCALE GENOMIC DNA]</scope>
    <source>
        <strain evidence="2">ATCC BAA-972 / CDC 1076 / CIP 108378 / DSM 44985 / JCM 13578</strain>
    </source>
</reference>
<proteinExistence type="predicted"/>
<organism evidence="1 2">
    <name type="scientific">Segniliparus rotundus (strain ATCC BAA-972 / CDC 1076 / CIP 108378 / DSM 44985 / JCM 13578)</name>
    <dbReference type="NCBI Taxonomy" id="640132"/>
    <lineage>
        <taxon>Bacteria</taxon>
        <taxon>Bacillati</taxon>
        <taxon>Actinomycetota</taxon>
        <taxon>Actinomycetes</taxon>
        <taxon>Mycobacteriales</taxon>
        <taxon>Segniliparaceae</taxon>
        <taxon>Segniliparus</taxon>
    </lineage>
</organism>
<dbReference type="AlphaFoldDB" id="D6Z9P5"/>
<dbReference type="EMBL" id="CP001958">
    <property type="protein sequence ID" value="ADG96572.1"/>
    <property type="molecule type" value="Genomic_DNA"/>
</dbReference>
<dbReference type="RefSeq" id="WP_013137028.1">
    <property type="nucleotide sequence ID" value="NC_014168.1"/>
</dbReference>
<evidence type="ECO:0000313" key="1">
    <source>
        <dbReference type="EMBL" id="ADG96572.1"/>
    </source>
</evidence>
<gene>
    <name evidence="1" type="ordered locus">Srot_0079</name>
</gene>
<dbReference type="Proteomes" id="UP000002247">
    <property type="component" value="Chromosome"/>
</dbReference>
<keyword evidence="2" id="KW-1185">Reference proteome</keyword>
<sequence length="353" mass="38028">MADVPQPGDKVYMFSADARMDFQGIVLDPDVPLNMAATMQMVGMNGVVTFPVLVGRQGPPGVDRPIIKLIYDPQIDDASKLPQLTNTPEDVQKGYVIGSLCHWWDGRQWRGIQLGVPGPSGPVPIISWSVVLLDPDGSEESNVKVTGSDAAPGVQLRLKVPKGPKGDSGSIRLASDYDDATPPAVGDLLTWTPEKKWAPRSLGKEDVAYYTVPQSQFKAQSLVVGANVPVGSFTIPKQSFDWKPWVSGCVKITGAELDLDPFSSRIEVRKDSMDGPLCAVGFGTPTTMTVVSPHFSSPGNKTAAVNANNDAMRCEAGKDAVFHVVIAMDQGIGGVYSYNPDWTEFHVECKRVN</sequence>